<evidence type="ECO:0000256" key="6">
    <source>
        <dbReference type="ARBA" id="ARBA00023125"/>
    </source>
</evidence>
<dbReference type="GO" id="GO:0006508">
    <property type="term" value="P:proteolysis"/>
    <property type="evidence" value="ECO:0007669"/>
    <property type="project" value="UniProtKB-KW"/>
</dbReference>
<dbReference type="GO" id="GO:0008233">
    <property type="term" value="F:peptidase activity"/>
    <property type="evidence" value="ECO:0007669"/>
    <property type="project" value="UniProtKB-KW"/>
</dbReference>
<evidence type="ECO:0000256" key="2">
    <source>
        <dbReference type="ARBA" id="ARBA00022670"/>
    </source>
</evidence>
<keyword evidence="3" id="KW-0227">DNA damage</keyword>
<dbReference type="RefSeq" id="WP_173220322.1">
    <property type="nucleotide sequence ID" value="NZ_CP048104.1"/>
</dbReference>
<organism evidence="9 10">
    <name type="scientific">Kroppenstedtia pulmonis</name>
    <dbReference type="NCBI Taxonomy" id="1380685"/>
    <lineage>
        <taxon>Bacteria</taxon>
        <taxon>Bacillati</taxon>
        <taxon>Bacillota</taxon>
        <taxon>Bacilli</taxon>
        <taxon>Bacillales</taxon>
        <taxon>Thermoactinomycetaceae</taxon>
        <taxon>Kroppenstedtia</taxon>
    </lineage>
</organism>
<dbReference type="InterPro" id="IPR036590">
    <property type="entry name" value="SRAP-like"/>
</dbReference>
<evidence type="ECO:0000256" key="4">
    <source>
        <dbReference type="ARBA" id="ARBA00022801"/>
    </source>
</evidence>
<dbReference type="GO" id="GO:0016829">
    <property type="term" value="F:lyase activity"/>
    <property type="evidence" value="ECO:0007669"/>
    <property type="project" value="UniProtKB-KW"/>
</dbReference>
<keyword evidence="6" id="KW-0238">DNA-binding</keyword>
<keyword evidence="7" id="KW-0456">Lyase</keyword>
<comment type="similarity">
    <text evidence="1 8">Belongs to the SOS response-associated peptidase family.</text>
</comment>
<protein>
    <recommendedName>
        <fullName evidence="8">Abasic site processing protein</fullName>
        <ecNumber evidence="8">3.4.-.-</ecNumber>
    </recommendedName>
</protein>
<evidence type="ECO:0000256" key="8">
    <source>
        <dbReference type="RuleBase" id="RU364100"/>
    </source>
</evidence>
<dbReference type="InterPro" id="IPR003738">
    <property type="entry name" value="SRAP"/>
</dbReference>
<proteinExistence type="inferred from homology"/>
<dbReference type="EMBL" id="CP048104">
    <property type="protein sequence ID" value="QKG83513.1"/>
    <property type="molecule type" value="Genomic_DNA"/>
</dbReference>
<keyword evidence="4 8" id="KW-0378">Hydrolase</keyword>
<evidence type="ECO:0000313" key="9">
    <source>
        <dbReference type="EMBL" id="QKG83513.1"/>
    </source>
</evidence>
<dbReference type="AlphaFoldDB" id="A0A7D4BUY3"/>
<dbReference type="SUPFAM" id="SSF143081">
    <property type="entry name" value="BB1717-like"/>
    <property type="match status" value="1"/>
</dbReference>
<dbReference type="GO" id="GO:0106300">
    <property type="term" value="P:protein-DNA covalent cross-linking repair"/>
    <property type="evidence" value="ECO:0007669"/>
    <property type="project" value="InterPro"/>
</dbReference>
<evidence type="ECO:0000256" key="3">
    <source>
        <dbReference type="ARBA" id="ARBA00022763"/>
    </source>
</evidence>
<keyword evidence="5" id="KW-0190">Covalent protein-DNA linkage</keyword>
<name>A0A7D4BUY3_9BACL</name>
<dbReference type="PANTHER" id="PTHR13604">
    <property type="entry name" value="DC12-RELATED"/>
    <property type="match status" value="1"/>
</dbReference>
<sequence length="228" mass="26493">MCGRFTLTVGLEEIIQRFQLEHEQDVRHVPRYNIAPTQQVPVIVQSEGERRLVTMRWGLIPRWAKDSGIGSRLINARSETLTQKPAFRRSFFRHRCLVPSDGFFEWTKDEQGKKKPVRIVLEGEDIFAFAGLFDEWQDQEGRVHHSFTIVTTRSNEKIKPIHHRMPVILHSAEESVWLDLKQDPDQLQGVMEPRESEIFRIYPVSTLVNSPANDHPNCIQKIVDSDLS</sequence>
<dbReference type="GO" id="GO:0003697">
    <property type="term" value="F:single-stranded DNA binding"/>
    <property type="evidence" value="ECO:0007669"/>
    <property type="project" value="InterPro"/>
</dbReference>
<accession>A0A7D4BUY3</accession>
<dbReference type="Proteomes" id="UP000503088">
    <property type="component" value="Chromosome"/>
</dbReference>
<evidence type="ECO:0000256" key="5">
    <source>
        <dbReference type="ARBA" id="ARBA00023124"/>
    </source>
</evidence>
<keyword evidence="10" id="KW-1185">Reference proteome</keyword>
<dbReference type="EC" id="3.4.-.-" evidence="8"/>
<reference evidence="9 10" key="1">
    <citation type="submission" date="2020-01" db="EMBL/GenBank/DDBJ databases">
        <authorList>
            <person name="Gulvik C.A."/>
            <person name="Batra D.G."/>
        </authorList>
    </citation>
    <scope>NUCLEOTIDE SEQUENCE [LARGE SCALE GENOMIC DNA]</scope>
    <source>
        <strain evidence="9 10">W9323</strain>
    </source>
</reference>
<dbReference type="Pfam" id="PF02586">
    <property type="entry name" value="SRAP"/>
    <property type="match status" value="1"/>
</dbReference>
<keyword evidence="2 8" id="KW-0645">Protease</keyword>
<dbReference type="KEGG" id="kpul:GXN76_02850"/>
<evidence type="ECO:0000256" key="1">
    <source>
        <dbReference type="ARBA" id="ARBA00008136"/>
    </source>
</evidence>
<dbReference type="PANTHER" id="PTHR13604:SF0">
    <property type="entry name" value="ABASIC SITE PROCESSING PROTEIN HMCES"/>
    <property type="match status" value="1"/>
</dbReference>
<evidence type="ECO:0000256" key="7">
    <source>
        <dbReference type="ARBA" id="ARBA00023239"/>
    </source>
</evidence>
<gene>
    <name evidence="9" type="ORF">GXN76_02850</name>
</gene>
<evidence type="ECO:0000313" key="10">
    <source>
        <dbReference type="Proteomes" id="UP000503088"/>
    </source>
</evidence>
<dbReference type="Gene3D" id="3.90.1680.10">
    <property type="entry name" value="SOS response associated peptidase-like"/>
    <property type="match status" value="1"/>
</dbReference>